<sequence>MQNWIFSTIIPIAMIVTSVAVFKPTEFRQTVKVLNRVLMYLLTYTLLIYFLDVEDVITTTWAYNTLVFFFFVYLAIVITLNLMDWITKRD</sequence>
<keyword evidence="1" id="KW-0812">Transmembrane</keyword>
<gene>
    <name evidence="2" type="ORF">FHS68_005057</name>
</gene>
<keyword evidence="2" id="KW-0645">Protease</keyword>
<accession>A0ABX0USD8</accession>
<proteinExistence type="predicted"/>
<feature type="transmembrane region" description="Helical" evidence="1">
    <location>
        <begin position="6"/>
        <end position="22"/>
    </location>
</feature>
<keyword evidence="2" id="KW-0378">Hydrolase</keyword>
<dbReference type="Proteomes" id="UP001179181">
    <property type="component" value="Unassembled WGS sequence"/>
</dbReference>
<name>A0ABX0USD8_9BACT</name>
<dbReference type="GO" id="GO:0008233">
    <property type="term" value="F:peptidase activity"/>
    <property type="evidence" value="ECO:0007669"/>
    <property type="project" value="UniProtKB-KW"/>
</dbReference>
<dbReference type="RefSeq" id="WP_167276383.1">
    <property type="nucleotide sequence ID" value="NZ_JAASQJ010000006.1"/>
</dbReference>
<keyword evidence="1" id="KW-1133">Transmembrane helix</keyword>
<keyword evidence="3" id="KW-1185">Reference proteome</keyword>
<protein>
    <submittedName>
        <fullName evidence="2">ABC-type protease/lipase transport system fused ATPase/permease subunit</fullName>
    </submittedName>
</protein>
<comment type="caution">
    <text evidence="2">The sequence shown here is derived from an EMBL/GenBank/DDBJ whole genome shotgun (WGS) entry which is preliminary data.</text>
</comment>
<keyword evidence="1" id="KW-0472">Membrane</keyword>
<evidence type="ECO:0000313" key="2">
    <source>
        <dbReference type="EMBL" id="NIJ55864.1"/>
    </source>
</evidence>
<organism evidence="2 3">
    <name type="scientific">Dyadobacter arcticus</name>
    <dbReference type="NCBI Taxonomy" id="1078754"/>
    <lineage>
        <taxon>Bacteria</taxon>
        <taxon>Pseudomonadati</taxon>
        <taxon>Bacteroidota</taxon>
        <taxon>Cytophagia</taxon>
        <taxon>Cytophagales</taxon>
        <taxon>Spirosomataceae</taxon>
        <taxon>Dyadobacter</taxon>
    </lineage>
</organism>
<feature type="transmembrane region" description="Helical" evidence="1">
    <location>
        <begin position="34"/>
        <end position="51"/>
    </location>
</feature>
<feature type="transmembrane region" description="Helical" evidence="1">
    <location>
        <begin position="63"/>
        <end position="83"/>
    </location>
</feature>
<dbReference type="EMBL" id="JAASQJ010000006">
    <property type="protein sequence ID" value="NIJ55864.1"/>
    <property type="molecule type" value="Genomic_DNA"/>
</dbReference>
<dbReference type="GO" id="GO:0006508">
    <property type="term" value="P:proteolysis"/>
    <property type="evidence" value="ECO:0007669"/>
    <property type="project" value="UniProtKB-KW"/>
</dbReference>
<reference evidence="2 3" key="1">
    <citation type="submission" date="2020-03" db="EMBL/GenBank/DDBJ databases">
        <title>Genomic Encyclopedia of Type Strains, Phase IV (KMG-IV): sequencing the most valuable type-strain genomes for metagenomic binning, comparative biology and taxonomic classification.</title>
        <authorList>
            <person name="Goeker M."/>
        </authorList>
    </citation>
    <scope>NUCLEOTIDE SEQUENCE [LARGE SCALE GENOMIC DNA]</scope>
    <source>
        <strain evidence="2 3">DSM 102865</strain>
    </source>
</reference>
<evidence type="ECO:0000256" key="1">
    <source>
        <dbReference type="SAM" id="Phobius"/>
    </source>
</evidence>
<evidence type="ECO:0000313" key="3">
    <source>
        <dbReference type="Proteomes" id="UP001179181"/>
    </source>
</evidence>